<evidence type="ECO:0000256" key="3">
    <source>
        <dbReference type="ARBA" id="ARBA00022554"/>
    </source>
</evidence>
<evidence type="ECO:0000256" key="2">
    <source>
        <dbReference type="ARBA" id="ARBA00005462"/>
    </source>
</evidence>
<dbReference type="PANTHER" id="PTHR47249">
    <property type="entry name" value="VACUOLAR PROTEIN 8"/>
    <property type="match status" value="1"/>
</dbReference>
<protein>
    <recommendedName>
        <fullName evidence="7">Vacuolar protein 8</fullName>
    </recommendedName>
</protein>
<dbReference type="Pfam" id="PF25598">
    <property type="entry name" value="ARM_PUB"/>
    <property type="match status" value="1"/>
</dbReference>
<keyword evidence="3" id="KW-0926">Vacuole</keyword>
<evidence type="ECO:0000259" key="10">
    <source>
        <dbReference type="Pfam" id="PF25598"/>
    </source>
</evidence>
<dbReference type="InterPro" id="IPR045156">
    <property type="entry name" value="Vac8"/>
</dbReference>
<dbReference type="GO" id="GO:0005774">
    <property type="term" value="C:vacuolar membrane"/>
    <property type="evidence" value="ECO:0007669"/>
    <property type="project" value="UniProtKB-SubCell"/>
</dbReference>
<feature type="repeat" description="ARM" evidence="8">
    <location>
        <begin position="223"/>
        <end position="251"/>
    </location>
</feature>
<dbReference type="SUPFAM" id="SSF48371">
    <property type="entry name" value="ARM repeat"/>
    <property type="match status" value="1"/>
</dbReference>
<dbReference type="Gene3D" id="1.25.10.10">
    <property type="entry name" value="Leucine-rich Repeat Variant"/>
    <property type="match status" value="3"/>
</dbReference>
<evidence type="ECO:0000256" key="5">
    <source>
        <dbReference type="ARBA" id="ARBA00023136"/>
    </source>
</evidence>
<dbReference type="Proteomes" id="UP000824540">
    <property type="component" value="Unassembled WGS sequence"/>
</dbReference>
<comment type="subcellular location">
    <subcellularLocation>
        <location evidence="1">Vacuole membrane</location>
        <topology evidence="1">Lipid-anchor</topology>
    </subcellularLocation>
</comment>
<dbReference type="InterPro" id="IPR011989">
    <property type="entry name" value="ARM-like"/>
</dbReference>
<evidence type="ECO:0000256" key="4">
    <source>
        <dbReference type="ARBA" id="ARBA00022737"/>
    </source>
</evidence>
<accession>A0A8T2N8D7</accession>
<dbReference type="AlphaFoldDB" id="A0A8T2N8D7"/>
<dbReference type="EMBL" id="JAFBMS010000102">
    <property type="protein sequence ID" value="KAG9336196.1"/>
    <property type="molecule type" value="Genomic_DNA"/>
</dbReference>
<reference evidence="11" key="1">
    <citation type="thesis" date="2021" institute="BYU ScholarsArchive" country="Provo, UT, USA">
        <title>Applications of and Algorithms for Genome Assembly and Genomic Analyses with an Emphasis on Marine Teleosts.</title>
        <authorList>
            <person name="Pickett B.D."/>
        </authorList>
    </citation>
    <scope>NUCLEOTIDE SEQUENCE</scope>
    <source>
        <strain evidence="11">HI-2016</strain>
    </source>
</reference>
<dbReference type="SMART" id="SM00185">
    <property type="entry name" value="ARM"/>
    <property type="match status" value="6"/>
</dbReference>
<evidence type="ECO:0000256" key="6">
    <source>
        <dbReference type="ARBA" id="ARBA00023288"/>
    </source>
</evidence>
<keyword evidence="4" id="KW-0677">Repeat</keyword>
<evidence type="ECO:0000256" key="8">
    <source>
        <dbReference type="PROSITE-ProRule" id="PRU00259"/>
    </source>
</evidence>
<dbReference type="InterPro" id="IPR058678">
    <property type="entry name" value="ARM_PUB"/>
</dbReference>
<feature type="region of interest" description="Disordered" evidence="9">
    <location>
        <begin position="538"/>
        <end position="565"/>
    </location>
</feature>
<feature type="domain" description="U-box" evidence="10">
    <location>
        <begin position="170"/>
        <end position="399"/>
    </location>
</feature>
<dbReference type="GO" id="GO:0071562">
    <property type="term" value="P:nucleus-vacuole junction assembly"/>
    <property type="evidence" value="ECO:0007669"/>
    <property type="project" value="InterPro"/>
</dbReference>
<feature type="repeat" description="ARM" evidence="8">
    <location>
        <begin position="308"/>
        <end position="350"/>
    </location>
</feature>
<keyword evidence="6" id="KW-0449">Lipoprotein</keyword>
<dbReference type="PANTHER" id="PTHR47249:SF1">
    <property type="entry name" value="VACUOLAR PROTEIN 8"/>
    <property type="match status" value="1"/>
</dbReference>
<dbReference type="OrthoDB" id="7537227at2759"/>
<dbReference type="InterPro" id="IPR016024">
    <property type="entry name" value="ARM-type_fold"/>
</dbReference>
<organism evidence="11 12">
    <name type="scientific">Albula glossodonta</name>
    <name type="common">roundjaw bonefish</name>
    <dbReference type="NCBI Taxonomy" id="121402"/>
    <lineage>
        <taxon>Eukaryota</taxon>
        <taxon>Metazoa</taxon>
        <taxon>Chordata</taxon>
        <taxon>Craniata</taxon>
        <taxon>Vertebrata</taxon>
        <taxon>Euteleostomi</taxon>
        <taxon>Actinopterygii</taxon>
        <taxon>Neopterygii</taxon>
        <taxon>Teleostei</taxon>
        <taxon>Albuliformes</taxon>
        <taxon>Albulidae</taxon>
        <taxon>Albula</taxon>
    </lineage>
</organism>
<sequence>MGLGVCERCARLLEQLVAYVRKLSRELVERIKECVKAISECCCLRKKTTVPRTLYHPVVKEHERRAALELLQHLDADSVQEQQPHASETLHCSGSELTGRECLHALNTLAVSENHELQQSAAAYLLHLSQQLNKDLVVEMGILDPILDLLESEDPTVQCNSCACVAILATSDVNREAITSADGVLQILVLAKSYDPRVQQNAVGALLNLTRSERMLEALCREGALPVLALLLQSADSEVQFYSCCALRNVAAVPEYHPRMLGIGDCFLLKSLLSLLSSPVEKNSCQACLCLRNFCVNVRTQEELVALGGVSPLISLLSSPAVQKAESAISLLSALSQHPPNRGTLVEEGLVQAVGKLLLLHGNSSSTIVSHGAMTLCNLSATPTSQQAVMNSECVSRLLEALAAPSTTEQARICVASCLHQLSSLDLLKPLFAKEVTADHVSHLVSFADQTDNPELSFHAASTIGQLGMKDAPLLSPHSDVVLGYLLRFLKSQEVRFQQLAISTLSTLKNDGCFADAISGRLVQEQLLRVRMQTDRTSELLRTVPSPLPRLDEAPSAKGSEGSDP</sequence>
<evidence type="ECO:0000313" key="11">
    <source>
        <dbReference type="EMBL" id="KAG9336196.1"/>
    </source>
</evidence>
<dbReference type="Pfam" id="PF00514">
    <property type="entry name" value="Arm"/>
    <property type="match status" value="1"/>
</dbReference>
<comment type="similarity">
    <text evidence="2">Belongs to the beta-catenin family.</text>
</comment>
<dbReference type="InterPro" id="IPR000225">
    <property type="entry name" value="Armadillo"/>
</dbReference>
<evidence type="ECO:0000256" key="1">
    <source>
        <dbReference type="ARBA" id="ARBA00004592"/>
    </source>
</evidence>
<keyword evidence="12" id="KW-1185">Reference proteome</keyword>
<evidence type="ECO:0000256" key="7">
    <source>
        <dbReference type="ARBA" id="ARBA00026209"/>
    </source>
</evidence>
<evidence type="ECO:0000313" key="12">
    <source>
        <dbReference type="Proteomes" id="UP000824540"/>
    </source>
</evidence>
<gene>
    <name evidence="11" type="ORF">JZ751_002543</name>
</gene>
<proteinExistence type="inferred from homology"/>
<evidence type="ECO:0000256" key="9">
    <source>
        <dbReference type="SAM" id="MobiDB-lite"/>
    </source>
</evidence>
<dbReference type="GO" id="GO:0043495">
    <property type="term" value="F:protein-membrane adaptor activity"/>
    <property type="evidence" value="ECO:0007669"/>
    <property type="project" value="InterPro"/>
</dbReference>
<keyword evidence="5" id="KW-0472">Membrane</keyword>
<dbReference type="PROSITE" id="PS50176">
    <property type="entry name" value="ARM_REPEAT"/>
    <property type="match status" value="2"/>
</dbReference>
<comment type="caution">
    <text evidence="11">The sequence shown here is derived from an EMBL/GenBank/DDBJ whole genome shotgun (WGS) entry which is preliminary data.</text>
</comment>
<name>A0A8T2N8D7_9TELE</name>